<keyword evidence="1" id="KW-0812">Transmembrane</keyword>
<protein>
    <submittedName>
        <fullName evidence="2">Uncharacterized protein</fullName>
    </submittedName>
</protein>
<feature type="transmembrane region" description="Helical" evidence="1">
    <location>
        <begin position="35"/>
        <end position="54"/>
    </location>
</feature>
<keyword evidence="3" id="KW-1185">Reference proteome</keyword>
<accession>A0ABU3X6H9</accession>
<gene>
    <name evidence="2" type="ORF">RYX56_00600</name>
</gene>
<dbReference type="Proteomes" id="UP001287282">
    <property type="component" value="Unassembled WGS sequence"/>
</dbReference>
<reference evidence="2 3" key="1">
    <citation type="submission" date="2023-10" db="EMBL/GenBank/DDBJ databases">
        <title>Screening of Alkalihalobacillus lindianensis BZ-TG-R113 and Its Alleviation of Salt Stress on Rapeseed Growth.</title>
        <authorList>
            <person name="Zhao B."/>
            <person name="Guo T."/>
        </authorList>
    </citation>
    <scope>NUCLEOTIDE SEQUENCE [LARGE SCALE GENOMIC DNA]</scope>
    <source>
        <strain evidence="2 3">BZ-TG-R113</strain>
    </source>
</reference>
<organism evidence="2 3">
    <name type="scientific">Alkalihalophilus lindianensis</name>
    <dbReference type="NCBI Taxonomy" id="1630542"/>
    <lineage>
        <taxon>Bacteria</taxon>
        <taxon>Bacillati</taxon>
        <taxon>Bacillota</taxon>
        <taxon>Bacilli</taxon>
        <taxon>Bacillales</taxon>
        <taxon>Bacillaceae</taxon>
        <taxon>Alkalihalophilus</taxon>
    </lineage>
</organism>
<dbReference type="EMBL" id="JAWJBA010000001">
    <property type="protein sequence ID" value="MDV2682863.1"/>
    <property type="molecule type" value="Genomic_DNA"/>
</dbReference>
<evidence type="ECO:0000313" key="2">
    <source>
        <dbReference type="EMBL" id="MDV2682863.1"/>
    </source>
</evidence>
<dbReference type="RefSeq" id="WP_317120197.1">
    <property type="nucleotide sequence ID" value="NZ_JAWJBA010000001.1"/>
</dbReference>
<evidence type="ECO:0000256" key="1">
    <source>
        <dbReference type="SAM" id="Phobius"/>
    </source>
</evidence>
<keyword evidence="1" id="KW-0472">Membrane</keyword>
<comment type="caution">
    <text evidence="2">The sequence shown here is derived from an EMBL/GenBank/DDBJ whole genome shotgun (WGS) entry which is preliminary data.</text>
</comment>
<evidence type="ECO:0000313" key="3">
    <source>
        <dbReference type="Proteomes" id="UP001287282"/>
    </source>
</evidence>
<proteinExistence type="predicted"/>
<keyword evidence="1" id="KW-1133">Transmembrane helix</keyword>
<name>A0ABU3X6H9_9BACI</name>
<feature type="transmembrane region" description="Helical" evidence="1">
    <location>
        <begin position="6"/>
        <end position="23"/>
    </location>
</feature>
<sequence>MNEVLLISIMFLLFLTYKFLSIVRNKEGTEGNRRIAWLLYSVAVVTIITVNVFLY</sequence>